<dbReference type="InterPro" id="IPR056907">
    <property type="entry name" value="UTP6_C"/>
</dbReference>
<feature type="domain" description="U3 small nucleolar RNA-associated protein 6 homolog C-terminal" evidence="7">
    <location>
        <begin position="353"/>
        <end position="498"/>
    </location>
</feature>
<dbReference type="InterPro" id="IPR003107">
    <property type="entry name" value="HAT"/>
</dbReference>
<accession>A0A4W2DSR7</accession>
<dbReference type="Ensembl" id="ENSBIXT00000013193.1">
    <property type="protein sequence ID" value="ENSBIXP00000027479.1"/>
    <property type="gene ID" value="ENSBIXG00000008352.1"/>
</dbReference>
<keyword evidence="5" id="KW-0539">Nucleus</keyword>
<evidence type="ECO:0000313" key="9">
    <source>
        <dbReference type="Proteomes" id="UP000314981"/>
    </source>
</evidence>
<evidence type="ECO:0000259" key="7">
    <source>
        <dbReference type="Pfam" id="PF24892"/>
    </source>
</evidence>
<keyword evidence="4" id="KW-0677">Repeat</keyword>
<keyword evidence="3" id="KW-0698">rRNA processing</keyword>
<dbReference type="SMART" id="SM00386">
    <property type="entry name" value="HAT"/>
    <property type="match status" value="6"/>
</dbReference>
<dbReference type="GO" id="GO:0030515">
    <property type="term" value="F:snoRNA binding"/>
    <property type="evidence" value="ECO:0007669"/>
    <property type="project" value="InterPro"/>
</dbReference>
<reference evidence="8" key="2">
    <citation type="submission" date="2025-08" db="UniProtKB">
        <authorList>
            <consortium name="Ensembl"/>
        </authorList>
    </citation>
    <scope>IDENTIFICATION</scope>
</reference>
<dbReference type="Pfam" id="PF24892">
    <property type="entry name" value="UTP6_C"/>
    <property type="match status" value="1"/>
</dbReference>
<dbReference type="GO" id="GO:0032040">
    <property type="term" value="C:small-subunit processome"/>
    <property type="evidence" value="ECO:0007669"/>
    <property type="project" value="TreeGrafter"/>
</dbReference>
<gene>
    <name evidence="8" type="primary">UTP6</name>
</gene>
<proteinExistence type="inferred from homology"/>
<dbReference type="InterPro" id="IPR011990">
    <property type="entry name" value="TPR-like_helical_dom_sf"/>
</dbReference>
<protein>
    <submittedName>
        <fullName evidence="8">UTP6 small subunit processome component</fullName>
    </submittedName>
</protein>
<dbReference type="GO" id="GO:0034388">
    <property type="term" value="C:Pwp2p-containing subcomplex of 90S preribosome"/>
    <property type="evidence" value="ECO:0007669"/>
    <property type="project" value="TreeGrafter"/>
</dbReference>
<dbReference type="GO" id="GO:0000462">
    <property type="term" value="P:maturation of SSU-rRNA from tricistronic rRNA transcript (SSU-rRNA, 5.8S rRNA, LSU-rRNA)"/>
    <property type="evidence" value="ECO:0007669"/>
    <property type="project" value="InterPro"/>
</dbReference>
<reference evidence="8" key="3">
    <citation type="submission" date="2025-09" db="UniProtKB">
        <authorList>
            <consortium name="Ensembl"/>
        </authorList>
    </citation>
    <scope>IDENTIFICATION</scope>
</reference>
<dbReference type="PANTHER" id="PTHR23271">
    <property type="entry name" value="HEPATOCELLULAR CARCINOMA-ASSOCIATED ANTIGEN 66"/>
    <property type="match status" value="1"/>
</dbReference>
<evidence type="ECO:0000313" key="8">
    <source>
        <dbReference type="Ensembl" id="ENSBIXP00000027479.1"/>
    </source>
</evidence>
<dbReference type="Gene3D" id="1.25.40.10">
    <property type="entry name" value="Tetratricopeptide repeat domain"/>
    <property type="match status" value="2"/>
</dbReference>
<evidence type="ECO:0000259" key="6">
    <source>
        <dbReference type="Pfam" id="PF08640"/>
    </source>
</evidence>
<name>A0A4W2DSR7_BOBOX</name>
<comment type="similarity">
    <text evidence="2">Belongs to the UTP6 family.</text>
</comment>
<reference evidence="8 9" key="1">
    <citation type="submission" date="2018-11" db="EMBL/GenBank/DDBJ databases">
        <title>Haplotype-resolved cattle genomes.</title>
        <authorList>
            <person name="Low W.Y."/>
            <person name="Tearle R."/>
            <person name="Bickhart D.M."/>
            <person name="Rosen B.D."/>
            <person name="Koren S."/>
            <person name="Rhie A."/>
            <person name="Hiendleder S."/>
            <person name="Phillippy A.M."/>
            <person name="Smith T.P.L."/>
            <person name="Williams J.L."/>
        </authorList>
    </citation>
    <scope>NUCLEOTIDE SEQUENCE [LARGE SCALE GENOMIC DNA]</scope>
</reference>
<dbReference type="Proteomes" id="UP000314981">
    <property type="component" value="Chromosome 19"/>
</dbReference>
<evidence type="ECO:0000256" key="2">
    <source>
        <dbReference type="ARBA" id="ARBA00010734"/>
    </source>
</evidence>
<comment type="subcellular location">
    <subcellularLocation>
        <location evidence="1">Nucleus</location>
        <location evidence="1">Nucleolus</location>
    </subcellularLocation>
</comment>
<dbReference type="Pfam" id="PF08640">
    <property type="entry name" value="U3_assoc_6"/>
    <property type="match status" value="1"/>
</dbReference>
<evidence type="ECO:0000256" key="1">
    <source>
        <dbReference type="ARBA" id="ARBA00004604"/>
    </source>
</evidence>
<evidence type="ECO:0000256" key="5">
    <source>
        <dbReference type="ARBA" id="ARBA00023242"/>
    </source>
</evidence>
<dbReference type="FunFam" id="1.25.40.10:FF:001123">
    <property type="entry name" value="UTP6 small subunit processome component"/>
    <property type="match status" value="1"/>
</dbReference>
<dbReference type="SUPFAM" id="SSF48452">
    <property type="entry name" value="TPR-like"/>
    <property type="match status" value="1"/>
</dbReference>
<feature type="domain" description="U3 small nucleolar RNA-associated protein 6 N-terminal" evidence="6">
    <location>
        <begin position="9"/>
        <end position="91"/>
    </location>
</feature>
<dbReference type="AlphaFoldDB" id="A0A4W2DSR7"/>
<dbReference type="InterPro" id="IPR055347">
    <property type="entry name" value="UTP6_N"/>
</dbReference>
<keyword evidence="9" id="KW-1185">Reference proteome</keyword>
<dbReference type="PANTHER" id="PTHR23271:SF1">
    <property type="entry name" value="U3 SMALL NUCLEOLAR RNA-ASSOCIATED PROTEIN 6 HOMOLOG"/>
    <property type="match status" value="1"/>
</dbReference>
<sequence>MAEVIQERVEDRLPELQQLERTGLFSHAEIKAIIRKALELEYRIQRRSLLKDDFIRYVQYEIHLLDLIEKRRARVGYTFKKDEIEDPIIHRIQSVFRRASIKWKDDVRLWLSFIAFCRKWASNVHLSKIFSSLLAFHSNKPGLWILAAKWELEDRFSSESARQLFLRALRFHPRCPKLYEEYFRMELMHAEKLRKEKQEFEKANMDVGNLEHAEEILTGELARIIYKNSTSVIKSAKFHVSLLSIARLFDFAKDLQREIYNDLKALHADDPVTWDYVARQELVIESQPVEELPATKQAKAKEVGRREERCCAVYEEAVKTVPTEAMWKCYMNFCMERFTKKTSSRLLRKKSKLLLHRQLLKESLEVADAGVKLFKKSVEMWQVKLEALITSESHEMSKGFEQAFEYLKPQICLPLWLTWAQWSEDAGKQEETEAIYKRAIFGLPGADSVPVKEMYLNWAYRSGGYKKARDVFKSLQENRPFSVDFFRKMIQFEKEQVSVLSVHFSLGKWISTYSSMAAFCCLRSSHHNTVSFLVLFFQPLFHRCDFRNGSQAKKKRNLS</sequence>
<organism evidence="8 9">
    <name type="scientific">Bos indicus x Bos taurus</name>
    <name type="common">Hybrid cattle</name>
    <dbReference type="NCBI Taxonomy" id="30522"/>
    <lineage>
        <taxon>Eukaryota</taxon>
        <taxon>Metazoa</taxon>
        <taxon>Chordata</taxon>
        <taxon>Craniata</taxon>
        <taxon>Vertebrata</taxon>
        <taxon>Euteleostomi</taxon>
        <taxon>Mammalia</taxon>
        <taxon>Eutheria</taxon>
        <taxon>Laurasiatheria</taxon>
        <taxon>Artiodactyla</taxon>
        <taxon>Ruminantia</taxon>
        <taxon>Pecora</taxon>
        <taxon>Bovidae</taxon>
        <taxon>Bovinae</taxon>
        <taxon>Bos</taxon>
    </lineage>
</organism>
<evidence type="ECO:0000256" key="3">
    <source>
        <dbReference type="ARBA" id="ARBA00022552"/>
    </source>
</evidence>
<evidence type="ECO:0000256" key="4">
    <source>
        <dbReference type="ARBA" id="ARBA00022737"/>
    </source>
</evidence>
<dbReference type="InterPro" id="IPR013949">
    <property type="entry name" value="Utp6"/>
</dbReference>